<sequence length="178" mass="20712">MLHLQGSNHHQLFFQPLHLQSLENKTQESSSTFTDKPPPSPTRPTRSSPTGLWSCLHHRRRHLHLRLLRRRRRVRREAARHNRSRRRRRRAGQHRTKFLALEEGTKSVNMSLSFVRRPQPAARNKSSSCSHFVIHDVIDQERFDGLTKLHLLFRTLRPAGGLPNRHGPSLPAGLHPES</sequence>
<proteinExistence type="predicted"/>
<name>A0AAX6HN52_IRIPA</name>
<evidence type="ECO:0000256" key="1">
    <source>
        <dbReference type="SAM" id="MobiDB-lite"/>
    </source>
</evidence>
<evidence type="ECO:0000313" key="3">
    <source>
        <dbReference type="Proteomes" id="UP001140949"/>
    </source>
</evidence>
<protein>
    <submittedName>
        <fullName evidence="2">Carboxyl-terminal-processing peptidase 1, chloroplastic-like isoform X2</fullName>
    </submittedName>
</protein>
<gene>
    <name evidence="2" type="ORF">M6B38_301600</name>
</gene>
<feature type="compositionally biased region" description="Basic residues" evidence="1">
    <location>
        <begin position="81"/>
        <end position="94"/>
    </location>
</feature>
<evidence type="ECO:0000313" key="2">
    <source>
        <dbReference type="EMBL" id="KAJ6842529.1"/>
    </source>
</evidence>
<feature type="region of interest" description="Disordered" evidence="1">
    <location>
        <begin position="24"/>
        <end position="53"/>
    </location>
</feature>
<comment type="caution">
    <text evidence="2">The sequence shown here is derived from an EMBL/GenBank/DDBJ whole genome shotgun (WGS) entry which is preliminary data.</text>
</comment>
<dbReference type="AlphaFoldDB" id="A0AAX6HN52"/>
<dbReference type="Proteomes" id="UP001140949">
    <property type="component" value="Unassembled WGS sequence"/>
</dbReference>
<organism evidence="2 3">
    <name type="scientific">Iris pallida</name>
    <name type="common">Sweet iris</name>
    <dbReference type="NCBI Taxonomy" id="29817"/>
    <lineage>
        <taxon>Eukaryota</taxon>
        <taxon>Viridiplantae</taxon>
        <taxon>Streptophyta</taxon>
        <taxon>Embryophyta</taxon>
        <taxon>Tracheophyta</taxon>
        <taxon>Spermatophyta</taxon>
        <taxon>Magnoliopsida</taxon>
        <taxon>Liliopsida</taxon>
        <taxon>Asparagales</taxon>
        <taxon>Iridaceae</taxon>
        <taxon>Iridoideae</taxon>
        <taxon>Irideae</taxon>
        <taxon>Iris</taxon>
    </lineage>
</organism>
<dbReference type="EMBL" id="JANAVB010007596">
    <property type="protein sequence ID" value="KAJ6842529.1"/>
    <property type="molecule type" value="Genomic_DNA"/>
</dbReference>
<reference evidence="2" key="1">
    <citation type="journal article" date="2023" name="GigaByte">
        <title>Genome assembly of the bearded iris, Iris pallida Lam.</title>
        <authorList>
            <person name="Bruccoleri R.E."/>
            <person name="Oakeley E.J."/>
            <person name="Faust A.M.E."/>
            <person name="Altorfer M."/>
            <person name="Dessus-Babus S."/>
            <person name="Burckhardt D."/>
            <person name="Oertli M."/>
            <person name="Naumann U."/>
            <person name="Petersen F."/>
            <person name="Wong J."/>
        </authorList>
    </citation>
    <scope>NUCLEOTIDE SEQUENCE</scope>
    <source>
        <strain evidence="2">GSM-AAB239-AS_SAM_17_03QT</strain>
    </source>
</reference>
<reference evidence="2" key="2">
    <citation type="submission" date="2023-04" db="EMBL/GenBank/DDBJ databases">
        <authorList>
            <person name="Bruccoleri R.E."/>
            <person name="Oakeley E.J."/>
            <person name="Faust A.-M."/>
            <person name="Dessus-Babus S."/>
            <person name="Altorfer M."/>
            <person name="Burckhardt D."/>
            <person name="Oertli M."/>
            <person name="Naumann U."/>
            <person name="Petersen F."/>
            <person name="Wong J."/>
        </authorList>
    </citation>
    <scope>NUCLEOTIDE SEQUENCE</scope>
    <source>
        <strain evidence="2">GSM-AAB239-AS_SAM_17_03QT</strain>
        <tissue evidence="2">Leaf</tissue>
    </source>
</reference>
<feature type="region of interest" description="Disordered" evidence="1">
    <location>
        <begin position="75"/>
        <end position="94"/>
    </location>
</feature>
<feature type="compositionally biased region" description="Polar residues" evidence="1">
    <location>
        <begin position="24"/>
        <end position="34"/>
    </location>
</feature>
<accession>A0AAX6HN52</accession>
<keyword evidence="3" id="KW-1185">Reference proteome</keyword>